<dbReference type="EMBL" id="HBUE01217723">
    <property type="protein sequence ID" value="CAG6537965.1"/>
    <property type="molecule type" value="Transcribed_RNA"/>
</dbReference>
<dbReference type="EMBL" id="HBUE01217725">
    <property type="protein sequence ID" value="CAG6537969.1"/>
    <property type="molecule type" value="Transcribed_RNA"/>
</dbReference>
<dbReference type="EMBL" id="HBUE01003323">
    <property type="protein sequence ID" value="CAG6444641.1"/>
    <property type="molecule type" value="Transcribed_RNA"/>
</dbReference>
<organism evidence="1">
    <name type="scientific">Culex pipiens</name>
    <name type="common">House mosquito</name>
    <dbReference type="NCBI Taxonomy" id="7175"/>
    <lineage>
        <taxon>Eukaryota</taxon>
        <taxon>Metazoa</taxon>
        <taxon>Ecdysozoa</taxon>
        <taxon>Arthropoda</taxon>
        <taxon>Hexapoda</taxon>
        <taxon>Insecta</taxon>
        <taxon>Pterygota</taxon>
        <taxon>Neoptera</taxon>
        <taxon>Endopterygota</taxon>
        <taxon>Diptera</taxon>
        <taxon>Nematocera</taxon>
        <taxon>Culicoidea</taxon>
        <taxon>Culicidae</taxon>
        <taxon>Culicinae</taxon>
        <taxon>Culicini</taxon>
        <taxon>Culex</taxon>
        <taxon>Culex</taxon>
    </lineage>
</organism>
<dbReference type="EMBL" id="HBUE01003320">
    <property type="protein sequence ID" value="CAG6444639.1"/>
    <property type="molecule type" value="Transcribed_RNA"/>
</dbReference>
<reference evidence="1" key="1">
    <citation type="submission" date="2021-05" db="EMBL/GenBank/DDBJ databases">
        <authorList>
            <person name="Alioto T."/>
            <person name="Alioto T."/>
            <person name="Gomez Garrido J."/>
        </authorList>
    </citation>
    <scope>NUCLEOTIDE SEQUENCE</scope>
</reference>
<dbReference type="EMBL" id="HBUE01324281">
    <property type="protein sequence ID" value="CAG6589978.1"/>
    <property type="molecule type" value="Transcribed_RNA"/>
</dbReference>
<dbReference type="EMBL" id="HBUE01217724">
    <property type="protein sequence ID" value="CAG6537967.1"/>
    <property type="molecule type" value="Transcribed_RNA"/>
</dbReference>
<protein>
    <submittedName>
        <fullName evidence="1">(northern house mosquito) hypothetical protein</fullName>
    </submittedName>
</protein>
<dbReference type="EMBL" id="HBUE01324280">
    <property type="protein sequence ID" value="CAG6589976.1"/>
    <property type="molecule type" value="Transcribed_RNA"/>
</dbReference>
<sequence>MARAVHYVFHLAATERGPVACHVRVVTRHSARHRTAVALQRIQIVIQVAGDGRFRRNRGRLRAQAALGGNSGCVRRRLARRVRSSGRSLSARVTTATVTGTD</sequence>
<accession>A0A8D8KFW0</accession>
<proteinExistence type="predicted"/>
<name>A0A8D8KFW0_CULPI</name>
<dbReference type="AlphaFoldDB" id="A0A8D8KFW0"/>
<evidence type="ECO:0000313" key="1">
    <source>
        <dbReference type="EMBL" id="CAG6589980.1"/>
    </source>
</evidence>
<dbReference type="EMBL" id="HBUE01324282">
    <property type="protein sequence ID" value="CAG6589980.1"/>
    <property type="molecule type" value="Transcribed_RNA"/>
</dbReference>